<dbReference type="InterPro" id="IPR029068">
    <property type="entry name" value="Glyas_Bleomycin-R_OHBP_Dase"/>
</dbReference>
<organism evidence="2 3">
    <name type="scientific">Oryzomonas japonica</name>
    <dbReference type="NCBI Taxonomy" id="2603858"/>
    <lineage>
        <taxon>Bacteria</taxon>
        <taxon>Pseudomonadati</taxon>
        <taxon>Thermodesulfobacteriota</taxon>
        <taxon>Desulfuromonadia</taxon>
        <taxon>Geobacterales</taxon>
        <taxon>Geobacteraceae</taxon>
        <taxon>Oryzomonas</taxon>
    </lineage>
</organism>
<evidence type="ECO:0000259" key="1">
    <source>
        <dbReference type="PROSITE" id="PS51819"/>
    </source>
</evidence>
<dbReference type="Gene3D" id="3.10.180.10">
    <property type="entry name" value="2,3-Dihydroxybiphenyl 1,2-Dioxygenase, domain 1"/>
    <property type="match status" value="1"/>
</dbReference>
<comment type="caution">
    <text evidence="2">The sequence shown here is derived from an EMBL/GenBank/DDBJ whole genome shotgun (WGS) entry which is preliminary data.</text>
</comment>
<keyword evidence="3" id="KW-1185">Reference proteome</keyword>
<sequence>MQLAVSQLSVTEAFYAGILELPVQRSFTSPGAPDYLVMDMGNMALIFVEEDDVIRSHPMLEPRFSMFPRGIGMTLHFRVDDIEGISEAIVEEGLELLYPLEVKPYGIKELWCFDPDGYLVVLDEPIEERKKSGS</sequence>
<dbReference type="Pfam" id="PF00903">
    <property type="entry name" value="Glyoxalase"/>
    <property type="match status" value="1"/>
</dbReference>
<dbReference type="Proteomes" id="UP000420562">
    <property type="component" value="Unassembled WGS sequence"/>
</dbReference>
<dbReference type="InterPro" id="IPR004360">
    <property type="entry name" value="Glyas_Fos-R_dOase_dom"/>
</dbReference>
<reference evidence="2 3" key="1">
    <citation type="submission" date="2019-09" db="EMBL/GenBank/DDBJ databases">
        <title>Geobacter sp. Red96, a novel strain isolated from paddy soil.</title>
        <authorList>
            <person name="Xu Z."/>
            <person name="Masuda Y."/>
            <person name="Itoh H."/>
            <person name="Senoo K."/>
        </authorList>
    </citation>
    <scope>NUCLEOTIDE SEQUENCE [LARGE SCALE GENOMIC DNA]</scope>
    <source>
        <strain evidence="2 3">Red96</strain>
    </source>
</reference>
<dbReference type="EMBL" id="VZQZ01000002">
    <property type="protein sequence ID" value="KAB0666940.1"/>
    <property type="molecule type" value="Genomic_DNA"/>
</dbReference>
<proteinExistence type="predicted"/>
<protein>
    <submittedName>
        <fullName evidence="2">VOC family protein</fullName>
    </submittedName>
</protein>
<evidence type="ECO:0000313" key="3">
    <source>
        <dbReference type="Proteomes" id="UP000420562"/>
    </source>
</evidence>
<dbReference type="PROSITE" id="PS51819">
    <property type="entry name" value="VOC"/>
    <property type="match status" value="1"/>
</dbReference>
<dbReference type="AlphaFoldDB" id="A0A7J4ZU01"/>
<gene>
    <name evidence="2" type="ORF">F6V25_05365</name>
</gene>
<dbReference type="SUPFAM" id="SSF54593">
    <property type="entry name" value="Glyoxalase/Bleomycin resistance protein/Dihydroxybiphenyl dioxygenase"/>
    <property type="match status" value="1"/>
</dbReference>
<evidence type="ECO:0000313" key="2">
    <source>
        <dbReference type="EMBL" id="KAB0666940.1"/>
    </source>
</evidence>
<feature type="domain" description="VOC" evidence="1">
    <location>
        <begin position="1"/>
        <end position="125"/>
    </location>
</feature>
<dbReference type="InterPro" id="IPR037523">
    <property type="entry name" value="VOC_core"/>
</dbReference>
<name>A0A7J4ZU01_9BACT</name>
<accession>A0A7J4ZU01</accession>